<evidence type="ECO:0000256" key="9">
    <source>
        <dbReference type="ARBA" id="ARBA00023310"/>
    </source>
</evidence>
<evidence type="ECO:0000256" key="13">
    <source>
        <dbReference type="HAMAP-Rule" id="MF_01398"/>
    </source>
</evidence>
<dbReference type="NCBIfam" id="NF009989">
    <property type="entry name" value="PRK13455.1"/>
    <property type="match status" value="1"/>
</dbReference>
<dbReference type="InterPro" id="IPR002146">
    <property type="entry name" value="ATP_synth_b/b'su_bac/chlpt"/>
</dbReference>
<dbReference type="HAMAP" id="MF_01398">
    <property type="entry name" value="ATP_synth_b_bprime"/>
    <property type="match status" value="1"/>
</dbReference>
<comment type="similarity">
    <text evidence="1 13 14">Belongs to the ATPase B chain family.</text>
</comment>
<evidence type="ECO:0000256" key="16">
    <source>
        <dbReference type="SAM" id="SignalP"/>
    </source>
</evidence>
<dbReference type="PANTHER" id="PTHR33445">
    <property type="entry name" value="ATP SYNTHASE SUBUNIT B', CHLOROPLASTIC"/>
    <property type="match status" value="1"/>
</dbReference>
<evidence type="ECO:0000313" key="18">
    <source>
        <dbReference type="Proteomes" id="UP000199356"/>
    </source>
</evidence>
<keyword evidence="16" id="KW-0732">Signal</keyword>
<dbReference type="OrthoDB" id="8479836at2"/>
<evidence type="ECO:0000313" key="17">
    <source>
        <dbReference type="EMBL" id="SFP81657.1"/>
    </source>
</evidence>
<sequence>MRVLTIALTLATASPALAATGPFFSLGNTNFVVLLAFLVFIGILIYFKVPGRLMGMLDQRAEGIRSDLDEARKLREEAQTLLASYERKQAEVKEQADRIVANAREDSREAAEQAKRDLKDSIARRMQAAEDQIASAEAAAVRQVRDRAVEIAVAAAGEVIAKQMSAQKANALIDDSIKTVQAKLH</sequence>
<evidence type="ECO:0000256" key="2">
    <source>
        <dbReference type="ARBA" id="ARBA00022448"/>
    </source>
</evidence>
<dbReference type="Pfam" id="PF00430">
    <property type="entry name" value="ATP-synt_B"/>
    <property type="match status" value="1"/>
</dbReference>
<dbReference type="RefSeq" id="WP_093423821.1">
    <property type="nucleotide sequence ID" value="NZ_FOXA01000013.1"/>
</dbReference>
<protein>
    <recommendedName>
        <fullName evidence="13">ATP synthase subunit b</fullName>
    </recommendedName>
    <alternativeName>
        <fullName evidence="13">ATP synthase F(0) sector subunit b</fullName>
    </alternativeName>
    <alternativeName>
        <fullName evidence="13">ATPase subunit I</fullName>
    </alternativeName>
    <alternativeName>
        <fullName evidence="13">F-type ATPase subunit b</fullName>
        <shortName evidence="13">F-ATPase subunit b</shortName>
    </alternativeName>
</protein>
<evidence type="ECO:0000256" key="8">
    <source>
        <dbReference type="ARBA" id="ARBA00023136"/>
    </source>
</evidence>
<dbReference type="InterPro" id="IPR050059">
    <property type="entry name" value="ATP_synthase_B_chain"/>
</dbReference>
<feature type="coiled-coil region" evidence="15">
    <location>
        <begin position="61"/>
        <end position="146"/>
    </location>
</feature>
<evidence type="ECO:0000256" key="6">
    <source>
        <dbReference type="ARBA" id="ARBA00022989"/>
    </source>
</evidence>
<comment type="function">
    <text evidence="11">Component of the F(0) channel, it forms part of the peripheral stalk, linking F(1) to F(0). The b'-subunit is a diverged and duplicated form of b found in plants and photosynthetic bacteria.</text>
</comment>
<evidence type="ECO:0000256" key="5">
    <source>
        <dbReference type="ARBA" id="ARBA00022781"/>
    </source>
</evidence>
<keyword evidence="6 13" id="KW-1133">Transmembrane helix</keyword>
<comment type="subunit">
    <text evidence="13">F-type ATPases have 2 components, F(1) - the catalytic core - and F(0) - the membrane proton channel. F(1) has five subunits: alpha(3), beta(3), gamma(1), delta(1), epsilon(1). F(0) has three main subunits: a(1), b(2) and c(10-14). The alpha and beta chains form an alternating ring which encloses part of the gamma chain. F(1) is attached to F(0) by a central stalk formed by the gamma and epsilon chains, while a peripheral stalk is formed by the delta and b chains.</text>
</comment>
<feature type="chain" id="PRO_5011505002" description="ATP synthase subunit b" evidence="16">
    <location>
        <begin position="19"/>
        <end position="185"/>
    </location>
</feature>
<keyword evidence="4 13" id="KW-0812">Transmembrane</keyword>
<organism evidence="17 18">
    <name type="scientific">Tranquillimonas alkanivorans</name>
    <dbReference type="NCBI Taxonomy" id="441119"/>
    <lineage>
        <taxon>Bacteria</taxon>
        <taxon>Pseudomonadati</taxon>
        <taxon>Pseudomonadota</taxon>
        <taxon>Alphaproteobacteria</taxon>
        <taxon>Rhodobacterales</taxon>
        <taxon>Roseobacteraceae</taxon>
        <taxon>Tranquillimonas</taxon>
    </lineage>
</organism>
<keyword evidence="2 13" id="KW-0813">Transport</keyword>
<keyword evidence="18" id="KW-1185">Reference proteome</keyword>
<dbReference type="AlphaFoldDB" id="A0A1I5TG60"/>
<evidence type="ECO:0000256" key="4">
    <source>
        <dbReference type="ARBA" id="ARBA00022692"/>
    </source>
</evidence>
<comment type="subcellular location">
    <subcellularLocation>
        <location evidence="13">Cell membrane</location>
        <topology evidence="13">Single-pass membrane protein</topology>
    </subcellularLocation>
    <subcellularLocation>
        <location evidence="12">Endomembrane system</location>
        <topology evidence="12">Single-pass membrane protein</topology>
    </subcellularLocation>
</comment>
<comment type="function">
    <text evidence="10 13">F(1)F(0) ATP synthase produces ATP from ADP in the presence of a proton or sodium gradient. F-type ATPases consist of two structural domains, F(1) containing the extramembraneous catalytic core and F(0) containing the membrane proton channel, linked together by a central stalk and a peripheral stalk. During catalysis, ATP synthesis in the catalytic domain of F(1) is coupled via a rotary mechanism of the central stalk subunits to proton translocation.</text>
</comment>
<feature type="transmembrane region" description="Helical" evidence="13">
    <location>
        <begin position="28"/>
        <end position="47"/>
    </location>
</feature>
<proteinExistence type="inferred from homology"/>
<gene>
    <name evidence="13" type="primary">atpF</name>
    <name evidence="17" type="ORF">SAMN04488047_11393</name>
</gene>
<dbReference type="STRING" id="441119.SAMN04488047_11393"/>
<evidence type="ECO:0000256" key="1">
    <source>
        <dbReference type="ARBA" id="ARBA00005513"/>
    </source>
</evidence>
<keyword evidence="7 13" id="KW-0406">Ion transport</keyword>
<keyword evidence="9 13" id="KW-0066">ATP synthesis</keyword>
<evidence type="ECO:0000256" key="7">
    <source>
        <dbReference type="ARBA" id="ARBA00023065"/>
    </source>
</evidence>
<keyword evidence="13" id="KW-1003">Cell membrane</keyword>
<evidence type="ECO:0000256" key="3">
    <source>
        <dbReference type="ARBA" id="ARBA00022547"/>
    </source>
</evidence>
<name>A0A1I5TG60_9RHOB</name>
<dbReference type="CDD" id="cd06503">
    <property type="entry name" value="ATP-synt_Fo_b"/>
    <property type="match status" value="1"/>
</dbReference>
<evidence type="ECO:0000256" key="12">
    <source>
        <dbReference type="ARBA" id="ARBA00037847"/>
    </source>
</evidence>
<evidence type="ECO:0000256" key="11">
    <source>
        <dbReference type="ARBA" id="ARBA00025614"/>
    </source>
</evidence>
<reference evidence="17 18" key="1">
    <citation type="submission" date="2016-10" db="EMBL/GenBank/DDBJ databases">
        <authorList>
            <person name="de Groot N.N."/>
        </authorList>
    </citation>
    <scope>NUCLEOTIDE SEQUENCE [LARGE SCALE GENOMIC DNA]</scope>
    <source>
        <strain evidence="17 18">DSM 19547</strain>
    </source>
</reference>
<keyword evidence="15" id="KW-0175">Coiled coil</keyword>
<evidence type="ECO:0000256" key="15">
    <source>
        <dbReference type="SAM" id="Coils"/>
    </source>
</evidence>
<evidence type="ECO:0000256" key="14">
    <source>
        <dbReference type="RuleBase" id="RU003848"/>
    </source>
</evidence>
<dbReference type="PANTHER" id="PTHR33445:SF1">
    <property type="entry name" value="ATP SYNTHASE SUBUNIT B"/>
    <property type="match status" value="1"/>
</dbReference>
<feature type="signal peptide" evidence="16">
    <location>
        <begin position="1"/>
        <end position="18"/>
    </location>
</feature>
<dbReference type="GO" id="GO:0046961">
    <property type="term" value="F:proton-transporting ATPase activity, rotational mechanism"/>
    <property type="evidence" value="ECO:0007669"/>
    <property type="project" value="TreeGrafter"/>
</dbReference>
<dbReference type="GO" id="GO:0005886">
    <property type="term" value="C:plasma membrane"/>
    <property type="evidence" value="ECO:0007669"/>
    <property type="project" value="UniProtKB-SubCell"/>
</dbReference>
<dbReference type="EMBL" id="FOXA01000013">
    <property type="protein sequence ID" value="SFP81657.1"/>
    <property type="molecule type" value="Genomic_DNA"/>
</dbReference>
<accession>A0A1I5TG60</accession>
<keyword evidence="5 13" id="KW-0375">Hydrogen ion transport</keyword>
<dbReference type="Proteomes" id="UP000199356">
    <property type="component" value="Unassembled WGS sequence"/>
</dbReference>
<dbReference type="GO" id="GO:0012505">
    <property type="term" value="C:endomembrane system"/>
    <property type="evidence" value="ECO:0007669"/>
    <property type="project" value="UniProtKB-SubCell"/>
</dbReference>
<evidence type="ECO:0000256" key="10">
    <source>
        <dbReference type="ARBA" id="ARBA00025198"/>
    </source>
</evidence>
<dbReference type="GO" id="GO:0046933">
    <property type="term" value="F:proton-transporting ATP synthase activity, rotational mechanism"/>
    <property type="evidence" value="ECO:0007669"/>
    <property type="project" value="UniProtKB-UniRule"/>
</dbReference>
<dbReference type="GO" id="GO:0045259">
    <property type="term" value="C:proton-transporting ATP synthase complex"/>
    <property type="evidence" value="ECO:0007669"/>
    <property type="project" value="UniProtKB-KW"/>
</dbReference>
<keyword evidence="3 13" id="KW-0138">CF(0)</keyword>
<keyword evidence="8 13" id="KW-0472">Membrane</keyword>